<evidence type="ECO:0000259" key="2">
    <source>
        <dbReference type="PROSITE" id="PS50948"/>
    </source>
</evidence>
<feature type="domain" description="Apple" evidence="2">
    <location>
        <begin position="59"/>
        <end position="167"/>
    </location>
</feature>
<evidence type="ECO:0000256" key="1">
    <source>
        <dbReference type="SAM" id="MobiDB-lite"/>
    </source>
</evidence>
<organism evidence="3 4">
    <name type="scientific">Meloidogyne incognita</name>
    <name type="common">Southern root-knot nematode worm</name>
    <name type="synonym">Oxyuris incognita</name>
    <dbReference type="NCBI Taxonomy" id="6306"/>
    <lineage>
        <taxon>Eukaryota</taxon>
        <taxon>Metazoa</taxon>
        <taxon>Ecdysozoa</taxon>
        <taxon>Nematoda</taxon>
        <taxon>Chromadorea</taxon>
        <taxon>Rhabditida</taxon>
        <taxon>Tylenchina</taxon>
        <taxon>Tylenchomorpha</taxon>
        <taxon>Tylenchoidea</taxon>
        <taxon>Meloidogynidae</taxon>
        <taxon>Meloidogyninae</taxon>
        <taxon>Meloidogyne</taxon>
        <taxon>Meloidogyne incognita group</taxon>
    </lineage>
</organism>
<reference evidence="4" key="1">
    <citation type="submission" date="2022-11" db="UniProtKB">
        <authorList>
            <consortium name="WormBaseParasite"/>
        </authorList>
    </citation>
    <scope>IDENTIFICATION</scope>
</reference>
<dbReference type="AlphaFoldDB" id="A0A914LM44"/>
<dbReference type="SUPFAM" id="SSF57414">
    <property type="entry name" value="Hairpin loop containing domain-like"/>
    <property type="match status" value="1"/>
</dbReference>
<feature type="region of interest" description="Disordered" evidence="1">
    <location>
        <begin position="81"/>
        <end position="100"/>
    </location>
</feature>
<protein>
    <submittedName>
        <fullName evidence="4">Apple domain-containing protein</fullName>
    </submittedName>
</protein>
<dbReference type="Pfam" id="PF00024">
    <property type="entry name" value="PAN_1"/>
    <property type="match status" value="1"/>
</dbReference>
<sequence length="353" mass="40656">MLKIKKRIKNEEEELKEIRRHPRLDNSINNKNNRVDNYLIKQQNRVGKINKLKEENEGCGTGKQAIWIAVENARFNPSSIDHSSFSTSHDTNSQTTTTSFTTETPKECAKFCSNTTTTFFDNFGRRRRCNAFSFNENEKLCQLAYSNVEFPSMLVQTTEVDFVQRAFRRLCYGGKREFFLKKSRTRKSVKMSRPQKYFKMSRPRRYYKMSSPRKCCKTSRPQKITQRPDPAKFKNAQNSINIPSFLANFSPFSGCSDFLSFMDYKLNDVAISPKELYDGLPKNIQGLSACIELCVLANDFNCLSGFFDTLKGRCLLYNVNSLSNPSAFCKHNGNGHQLYFENGCAESHKDVAE</sequence>
<dbReference type="InterPro" id="IPR003609">
    <property type="entry name" value="Pan_app"/>
</dbReference>
<dbReference type="PROSITE" id="PS50948">
    <property type="entry name" value="PAN"/>
    <property type="match status" value="2"/>
</dbReference>
<keyword evidence="3" id="KW-1185">Reference proteome</keyword>
<proteinExistence type="predicted"/>
<accession>A0A914LM44</accession>
<evidence type="ECO:0000313" key="4">
    <source>
        <dbReference type="WBParaSite" id="Minc3s00613g15130"/>
    </source>
</evidence>
<feature type="domain" description="Apple" evidence="2">
    <location>
        <begin position="255"/>
        <end position="344"/>
    </location>
</feature>
<dbReference type="Proteomes" id="UP000887563">
    <property type="component" value="Unplaced"/>
</dbReference>
<name>A0A914LM44_MELIC</name>
<dbReference type="SMART" id="SM00473">
    <property type="entry name" value="PAN_AP"/>
    <property type="match status" value="2"/>
</dbReference>
<dbReference type="WBParaSite" id="Minc3s00613g15130">
    <property type="protein sequence ID" value="Minc3s00613g15130"/>
    <property type="gene ID" value="Minc3s00613g15130"/>
</dbReference>
<evidence type="ECO:0000313" key="3">
    <source>
        <dbReference type="Proteomes" id="UP000887563"/>
    </source>
</evidence>